<feature type="transmembrane region" description="Helical" evidence="1">
    <location>
        <begin position="117"/>
        <end position="135"/>
    </location>
</feature>
<name>A0A7Y3W6B9_9PROT</name>
<keyword evidence="1" id="KW-1133">Transmembrane helix</keyword>
<accession>A0A7Y3W6B9</accession>
<keyword evidence="1" id="KW-0472">Membrane</keyword>
<keyword evidence="1" id="KW-0408">Iron</keyword>
<dbReference type="AlphaFoldDB" id="A0A7Y3W6B9"/>
<comment type="similarity">
    <text evidence="1">Belongs to the Brp/Blh beta-carotene diooxygenase family.</text>
</comment>
<dbReference type="NCBIfam" id="TIGR03753">
    <property type="entry name" value="blh_monoox"/>
    <property type="match status" value="1"/>
</dbReference>
<dbReference type="EC" id="1.13.11.63" evidence="1"/>
<dbReference type="Proteomes" id="UP000536835">
    <property type="component" value="Unassembled WGS sequence"/>
</dbReference>
<comment type="catalytic activity">
    <reaction evidence="1">
        <text>all-trans-beta-carotene + O2 = 2 all-trans-retinal</text>
        <dbReference type="Rhea" id="RHEA:32887"/>
        <dbReference type="ChEBI" id="CHEBI:15379"/>
        <dbReference type="ChEBI" id="CHEBI:17579"/>
        <dbReference type="ChEBI" id="CHEBI:17898"/>
        <dbReference type="EC" id="1.13.11.63"/>
    </reaction>
</comment>
<comment type="cofactor">
    <cofactor evidence="1">
        <name>Fe(2+)</name>
        <dbReference type="ChEBI" id="CHEBI:29033"/>
    </cofactor>
</comment>
<dbReference type="InterPro" id="IPR022270">
    <property type="entry name" value="Blh_diox"/>
</dbReference>
<keyword evidence="1" id="KW-1003">Cell membrane</keyword>
<feature type="transmembrane region" description="Helical" evidence="1">
    <location>
        <begin position="229"/>
        <end position="248"/>
    </location>
</feature>
<keyword evidence="1" id="KW-0812">Transmembrane</keyword>
<organism evidence="2 3">
    <name type="scientific">Parvularcula mediterranea</name>
    <dbReference type="NCBI Taxonomy" id="2732508"/>
    <lineage>
        <taxon>Bacteria</taxon>
        <taxon>Pseudomonadati</taxon>
        <taxon>Pseudomonadota</taxon>
        <taxon>Alphaproteobacteria</taxon>
        <taxon>Parvularculales</taxon>
        <taxon>Parvularculaceae</taxon>
        <taxon>Parvularcula</taxon>
    </lineage>
</organism>
<feature type="binding site" evidence="1">
    <location>
        <position position="210"/>
    </location>
    <ligand>
        <name>Fe cation</name>
        <dbReference type="ChEBI" id="CHEBI:24875"/>
    </ligand>
</feature>
<gene>
    <name evidence="2" type="ORF">HK107_15265</name>
</gene>
<feature type="transmembrane region" description="Helical" evidence="1">
    <location>
        <begin position="77"/>
        <end position="105"/>
    </location>
</feature>
<feature type="transmembrane region" description="Helical" evidence="1">
    <location>
        <begin position="156"/>
        <end position="177"/>
    </location>
</feature>
<dbReference type="Pfam" id="PF15461">
    <property type="entry name" value="BCD"/>
    <property type="match status" value="1"/>
</dbReference>
<evidence type="ECO:0000256" key="1">
    <source>
        <dbReference type="HAMAP-Rule" id="MF_02093"/>
    </source>
</evidence>
<sequence length="294" mass="31435">MSRVHRIHSRIFMAAAVALLLVGLLSRIDTQSATTIAVIAGAVLLLGLPHGALDLYIARRIELWNDTRSFIGFHGLYLLVAAATVAACILLPVVALSAFLLISIWHFGDDWAPLPKVLRLAGASAIVIFPVLGDPEGVAAIFRAITATDAPLPSEVPYPLILISFWVIAGAVAAAWVHSPYAAIEIALVALMAYVLPALVFFASYFVLLHSPRHILRHGEIAADLRKGLVVVGYTLVATLTVVALIVVLPVRELALSENVLRGLFIGLAALTMPHTLLLEYRSAAQQKNATATV</sequence>
<evidence type="ECO:0000313" key="2">
    <source>
        <dbReference type="EMBL" id="NNU17690.1"/>
    </source>
</evidence>
<evidence type="ECO:0000313" key="3">
    <source>
        <dbReference type="Proteomes" id="UP000536835"/>
    </source>
</evidence>
<feature type="binding site" evidence="1">
    <location>
        <position position="214"/>
    </location>
    <ligand>
        <name>Fe cation</name>
        <dbReference type="ChEBI" id="CHEBI:24875"/>
    </ligand>
</feature>
<keyword evidence="3" id="KW-1185">Reference proteome</keyword>
<feature type="transmembrane region" description="Helical" evidence="1">
    <location>
        <begin position="260"/>
        <end position="279"/>
    </location>
</feature>
<reference evidence="2 3" key="1">
    <citation type="submission" date="2020-05" db="EMBL/GenBank/DDBJ databases">
        <title>Parvularcula mediterraneae sp. nov., isolated from polypropylene straw from shallow seawater of the seashore of Laganas in Zakynthos island, Greece.</title>
        <authorList>
            <person name="Szabo I."/>
            <person name="Al-Omari J."/>
            <person name="Rado J."/>
            <person name="Szerdahelyi G.S."/>
        </authorList>
    </citation>
    <scope>NUCLEOTIDE SEQUENCE [LARGE SCALE GENOMIC DNA]</scope>
    <source>
        <strain evidence="2 3">ZS-1/3</strain>
    </source>
</reference>
<proteinExistence type="inferred from homology"/>
<dbReference type="EMBL" id="JABFCX010000003">
    <property type="protein sequence ID" value="NNU17690.1"/>
    <property type="molecule type" value="Genomic_DNA"/>
</dbReference>
<comment type="caution">
    <text evidence="2">The sequence shown here is derived from an EMBL/GenBank/DDBJ whole genome shotgun (WGS) entry which is preliminary data.</text>
</comment>
<dbReference type="GO" id="GO:0016121">
    <property type="term" value="P:carotene catabolic process"/>
    <property type="evidence" value="ECO:0007669"/>
    <property type="project" value="UniProtKB-UniRule"/>
</dbReference>
<feature type="binding site" evidence="1">
    <location>
        <position position="50"/>
    </location>
    <ligand>
        <name>Fe cation</name>
        <dbReference type="ChEBI" id="CHEBI:24875"/>
    </ligand>
</feature>
<keyword evidence="1 2" id="KW-0223">Dioxygenase</keyword>
<dbReference type="GO" id="GO:0005506">
    <property type="term" value="F:iron ion binding"/>
    <property type="evidence" value="ECO:0007669"/>
    <property type="project" value="UniProtKB-UniRule"/>
</dbReference>
<dbReference type="GO" id="GO:0005886">
    <property type="term" value="C:plasma membrane"/>
    <property type="evidence" value="ECO:0007669"/>
    <property type="project" value="UniProtKB-SubCell"/>
</dbReference>
<feature type="transmembrane region" description="Helical" evidence="1">
    <location>
        <begin position="183"/>
        <end position="208"/>
    </location>
</feature>
<comment type="function">
    <text evidence="1">Catalyzes the cleavage of beta-carotene at its central double bond (15,15') to yield two molecules of all-trans-retinal.</text>
</comment>
<protein>
    <recommendedName>
        <fullName evidence="1">Probable beta-carotene 15,15'-dioxygenase</fullName>
        <ecNumber evidence="1">1.13.11.63</ecNumber>
    </recommendedName>
</protein>
<dbReference type="HAMAP" id="MF_02093">
    <property type="entry name" value="Beta_carotene_diox"/>
    <property type="match status" value="1"/>
</dbReference>
<comment type="subcellular location">
    <subcellularLocation>
        <location evidence="1">Cell membrane</location>
        <topology evidence="1">Multi-pass membrane protein</topology>
    </subcellularLocation>
</comment>
<keyword evidence="1 2" id="KW-0560">Oxidoreductase</keyword>
<dbReference type="GO" id="GO:0003834">
    <property type="term" value="F:beta-carotene 15,15'-dioxygenase activity"/>
    <property type="evidence" value="ECO:0007669"/>
    <property type="project" value="UniProtKB-EC"/>
</dbReference>
<feature type="transmembrane region" description="Helical" evidence="1">
    <location>
        <begin position="37"/>
        <end position="57"/>
    </location>
</feature>
<dbReference type="GO" id="GO:0010436">
    <property type="term" value="F:carotenoid dioxygenase activity"/>
    <property type="evidence" value="ECO:0007669"/>
    <property type="project" value="UniProtKB-UniRule"/>
</dbReference>
<keyword evidence="1" id="KW-0479">Metal-binding</keyword>
<dbReference type="RefSeq" id="WP_173201349.1">
    <property type="nucleotide sequence ID" value="NZ_JABFCX010000003.1"/>
</dbReference>
<feature type="binding site" evidence="1">
    <location>
        <position position="106"/>
    </location>
    <ligand>
        <name>Fe cation</name>
        <dbReference type="ChEBI" id="CHEBI:24875"/>
    </ligand>
</feature>